<geneLocation type="mitochondrion" evidence="2"/>
<sequence>MFNFFLNYFIDSINYWWPWLSFFSDTWLVQLLLVYVLYLIFSTLNIYYILLYLFVEIFLFGIFISIIQMELFTGFLWVVECTVIFIALLLLFYLNVEGTQLRFNLKSYRINFSFFLFFLFLISNNYLFLGNYEFYLPVIFNNIDLWDDFYESLYNVNMNDFRALTVGYYSINSIEFLMVGFILLVGSLVCVNLNKLQKSMKIFKYSIYFNMFDYFKDFINFTFMRKQNLVDQNNTPSSVRIFKKK</sequence>
<keyword evidence="1" id="KW-0472">Membrane</keyword>
<name>A0A345WJT5_UROMR</name>
<gene>
    <name evidence="2" type="primary">nad6</name>
</gene>
<feature type="transmembrane region" description="Helical" evidence="1">
    <location>
        <begin position="108"/>
        <end position="128"/>
    </location>
</feature>
<accession>A0A345WJT5</accession>
<dbReference type="EMBL" id="MG272262">
    <property type="protein sequence ID" value="AXJ93328.1"/>
    <property type="molecule type" value="Genomic_DNA"/>
</dbReference>
<feature type="transmembrane region" description="Helical" evidence="1">
    <location>
        <begin position="75"/>
        <end position="96"/>
    </location>
</feature>
<keyword evidence="2" id="KW-0496">Mitochondrion</keyword>
<dbReference type="RefSeq" id="YP_009512636.1">
    <property type="nucleotide sequence ID" value="NC_039174.1"/>
</dbReference>
<reference evidence="2" key="1">
    <citation type="submission" date="2017-10" db="EMBL/GenBank/DDBJ databases">
        <authorList>
            <person name="Banno H."/>
            <person name="Chua N.-H."/>
        </authorList>
    </citation>
    <scope>NUCLEOTIDE SEQUENCE</scope>
</reference>
<keyword evidence="1" id="KW-0812">Transmembrane</keyword>
<evidence type="ECO:0000313" key="2">
    <source>
        <dbReference type="EMBL" id="AXJ93328.1"/>
    </source>
</evidence>
<dbReference type="GeneID" id="37625938"/>
<feature type="transmembrane region" description="Helical" evidence="1">
    <location>
        <begin position="20"/>
        <end position="41"/>
    </location>
</feature>
<proteinExistence type="predicted"/>
<feature type="transmembrane region" description="Helical" evidence="1">
    <location>
        <begin position="48"/>
        <end position="69"/>
    </location>
</feature>
<protein>
    <submittedName>
        <fullName evidence="2">NADH dehydrogenase subunit 6</fullName>
    </submittedName>
</protein>
<dbReference type="AlphaFoldDB" id="A0A345WJT5"/>
<keyword evidence="1" id="KW-1133">Transmembrane helix</keyword>
<feature type="transmembrane region" description="Helical" evidence="1">
    <location>
        <begin position="176"/>
        <end position="194"/>
    </location>
</feature>
<reference evidence="2" key="2">
    <citation type="journal article" date="2018" name="Mitochondrial DNA Part B Resour">
        <title>Uronema marinum mitochondrion, complete genome.</title>
        <authorList>
            <person name="Li R."/>
            <person name="Gao Y."/>
            <person name="Hou Y."/>
            <person name="Ye S."/>
            <person name="Wang L."/>
            <person name="Sun J."/>
            <person name="Li Q."/>
        </authorList>
    </citation>
    <scope>NUCLEOTIDE SEQUENCE</scope>
</reference>
<organism evidence="2">
    <name type="scientific">Uronema marinum</name>
    <name type="common">Marine ciliate</name>
    <dbReference type="NCBI Taxonomy" id="35107"/>
    <lineage>
        <taxon>Eukaryota</taxon>
        <taxon>Sar</taxon>
        <taxon>Alveolata</taxon>
        <taxon>Ciliophora</taxon>
        <taxon>Intramacronucleata</taxon>
        <taxon>Oligohymenophorea</taxon>
        <taxon>Scuticociliatia</taxon>
        <taxon>Philasterida</taxon>
        <taxon>Uronematidae</taxon>
        <taxon>Uronema</taxon>
    </lineage>
</organism>
<evidence type="ECO:0000256" key="1">
    <source>
        <dbReference type="SAM" id="Phobius"/>
    </source>
</evidence>